<evidence type="ECO:0000313" key="1">
    <source>
        <dbReference type="EMBL" id="KAK4019980.1"/>
    </source>
</evidence>
<reference evidence="1 2" key="1">
    <citation type="journal article" date="2023" name="Nucleic Acids Res.">
        <title>The hologenome of Daphnia magna reveals possible DNA methylation and microbiome-mediated evolution of the host genome.</title>
        <authorList>
            <person name="Chaturvedi A."/>
            <person name="Li X."/>
            <person name="Dhandapani V."/>
            <person name="Marshall H."/>
            <person name="Kissane S."/>
            <person name="Cuenca-Cambronero M."/>
            <person name="Asole G."/>
            <person name="Calvet F."/>
            <person name="Ruiz-Romero M."/>
            <person name="Marangio P."/>
            <person name="Guigo R."/>
            <person name="Rago D."/>
            <person name="Mirbahai L."/>
            <person name="Eastwood N."/>
            <person name="Colbourne J.K."/>
            <person name="Zhou J."/>
            <person name="Mallon E."/>
            <person name="Orsini L."/>
        </authorList>
    </citation>
    <scope>NUCLEOTIDE SEQUENCE [LARGE SCALE GENOMIC DNA]</scope>
    <source>
        <strain evidence="1">LRV0_1</strain>
    </source>
</reference>
<dbReference type="Proteomes" id="UP001234178">
    <property type="component" value="Unassembled WGS sequence"/>
</dbReference>
<keyword evidence="2" id="KW-1185">Reference proteome</keyword>
<name>A0ABR0A4B1_9CRUS</name>
<organism evidence="1 2">
    <name type="scientific">Daphnia magna</name>
    <dbReference type="NCBI Taxonomy" id="35525"/>
    <lineage>
        <taxon>Eukaryota</taxon>
        <taxon>Metazoa</taxon>
        <taxon>Ecdysozoa</taxon>
        <taxon>Arthropoda</taxon>
        <taxon>Crustacea</taxon>
        <taxon>Branchiopoda</taxon>
        <taxon>Diplostraca</taxon>
        <taxon>Cladocera</taxon>
        <taxon>Anomopoda</taxon>
        <taxon>Daphniidae</taxon>
        <taxon>Daphnia</taxon>
    </lineage>
</organism>
<dbReference type="EMBL" id="JAOYFB010000036">
    <property type="protein sequence ID" value="KAK4019980.1"/>
    <property type="molecule type" value="Genomic_DNA"/>
</dbReference>
<accession>A0ABR0A4B1</accession>
<proteinExistence type="predicted"/>
<comment type="caution">
    <text evidence="1">The sequence shown here is derived from an EMBL/GenBank/DDBJ whole genome shotgun (WGS) entry which is preliminary data.</text>
</comment>
<protein>
    <submittedName>
        <fullName evidence="1">Uncharacterized protein</fullName>
    </submittedName>
</protein>
<sequence>MSDRYASEQFQGGCLAKIDDVSVQIALLDREYKQRKVGDRCLPYRTVAMYSVRHAEESREINPAQSSVTR</sequence>
<evidence type="ECO:0000313" key="2">
    <source>
        <dbReference type="Proteomes" id="UP001234178"/>
    </source>
</evidence>
<gene>
    <name evidence="1" type="ORF">OUZ56_001977</name>
</gene>